<evidence type="ECO:0000259" key="2">
    <source>
        <dbReference type="Pfam" id="PF00084"/>
    </source>
</evidence>
<dbReference type="InterPro" id="IPR035976">
    <property type="entry name" value="Sushi/SCR/CCP_sf"/>
</dbReference>
<dbReference type="SUPFAM" id="SSF57535">
    <property type="entry name" value="Complement control module/SCR domain"/>
    <property type="match status" value="1"/>
</dbReference>
<feature type="domain" description="Sushi" evidence="2">
    <location>
        <begin position="2"/>
        <end position="40"/>
    </location>
</feature>
<evidence type="ECO:0000256" key="1">
    <source>
        <dbReference type="ARBA" id="ARBA00023157"/>
    </source>
</evidence>
<organism evidence="3 4">
    <name type="scientific">Diploptera punctata</name>
    <name type="common">Pacific beetle cockroach</name>
    <dbReference type="NCBI Taxonomy" id="6984"/>
    <lineage>
        <taxon>Eukaryota</taxon>
        <taxon>Metazoa</taxon>
        <taxon>Ecdysozoa</taxon>
        <taxon>Arthropoda</taxon>
        <taxon>Hexapoda</taxon>
        <taxon>Insecta</taxon>
        <taxon>Pterygota</taxon>
        <taxon>Neoptera</taxon>
        <taxon>Polyneoptera</taxon>
        <taxon>Dictyoptera</taxon>
        <taxon>Blattodea</taxon>
        <taxon>Blaberoidea</taxon>
        <taxon>Blaberidae</taxon>
        <taxon>Diplopterinae</taxon>
        <taxon>Diploptera</taxon>
    </lineage>
</organism>
<dbReference type="Gene3D" id="2.10.70.10">
    <property type="entry name" value="Complement Module, domain 1"/>
    <property type="match status" value="1"/>
</dbReference>
<dbReference type="AlphaFoldDB" id="A0AAD8E8J0"/>
<dbReference type="InterPro" id="IPR000436">
    <property type="entry name" value="Sushi_SCR_CCP_dom"/>
</dbReference>
<feature type="non-terminal residue" evidence="3">
    <location>
        <position position="51"/>
    </location>
</feature>
<dbReference type="EMBL" id="JASPKZ010008247">
    <property type="protein sequence ID" value="KAJ9580602.1"/>
    <property type="molecule type" value="Genomic_DNA"/>
</dbReference>
<feature type="non-terminal residue" evidence="3">
    <location>
        <position position="1"/>
    </location>
</feature>
<name>A0AAD8E8J0_DIPPU</name>
<dbReference type="Proteomes" id="UP001233999">
    <property type="component" value="Unassembled WGS sequence"/>
</dbReference>
<proteinExistence type="predicted"/>
<keyword evidence="4" id="KW-1185">Reference proteome</keyword>
<keyword evidence="1" id="KW-1015">Disulfide bond</keyword>
<reference evidence="3" key="1">
    <citation type="journal article" date="2023" name="IScience">
        <title>Live-bearing cockroach genome reveals convergent evolutionary mechanisms linked to viviparity in insects and beyond.</title>
        <authorList>
            <person name="Fouks B."/>
            <person name="Harrison M.C."/>
            <person name="Mikhailova A.A."/>
            <person name="Marchal E."/>
            <person name="English S."/>
            <person name="Carruthers M."/>
            <person name="Jennings E.C."/>
            <person name="Chiamaka E.L."/>
            <person name="Frigard R.A."/>
            <person name="Pippel M."/>
            <person name="Attardo G.M."/>
            <person name="Benoit J.B."/>
            <person name="Bornberg-Bauer E."/>
            <person name="Tobe S.S."/>
        </authorList>
    </citation>
    <scope>NUCLEOTIDE SEQUENCE</scope>
    <source>
        <strain evidence="3">Stay&amp;Tobe</strain>
    </source>
</reference>
<gene>
    <name evidence="3" type="ORF">L9F63_024217</name>
</gene>
<accession>A0AAD8E8J0</accession>
<protein>
    <recommendedName>
        <fullName evidence="2">Sushi domain-containing protein</fullName>
    </recommendedName>
</protein>
<sequence length="51" mass="5760">RCNKPNLLNGKVRLTRKGRTARFKCNPTFQLLGEKYATCCEGSGILNLYVL</sequence>
<reference evidence="3" key="2">
    <citation type="submission" date="2023-05" db="EMBL/GenBank/DDBJ databases">
        <authorList>
            <person name="Fouks B."/>
        </authorList>
    </citation>
    <scope>NUCLEOTIDE SEQUENCE</scope>
    <source>
        <strain evidence="3">Stay&amp;Tobe</strain>
        <tissue evidence="3">Testes</tissue>
    </source>
</reference>
<evidence type="ECO:0000313" key="4">
    <source>
        <dbReference type="Proteomes" id="UP001233999"/>
    </source>
</evidence>
<evidence type="ECO:0000313" key="3">
    <source>
        <dbReference type="EMBL" id="KAJ9580602.1"/>
    </source>
</evidence>
<dbReference type="Pfam" id="PF00084">
    <property type="entry name" value="Sushi"/>
    <property type="match status" value="1"/>
</dbReference>
<comment type="caution">
    <text evidence="3">The sequence shown here is derived from an EMBL/GenBank/DDBJ whole genome shotgun (WGS) entry which is preliminary data.</text>
</comment>